<dbReference type="EMBL" id="AGUD01000019">
    <property type="protein sequence ID" value="EHN12563.1"/>
    <property type="molecule type" value="Genomic_DNA"/>
</dbReference>
<dbReference type="InterPro" id="IPR003838">
    <property type="entry name" value="ABC3_permease_C"/>
</dbReference>
<feature type="transmembrane region" description="Helical" evidence="7">
    <location>
        <begin position="411"/>
        <end position="435"/>
    </location>
</feature>
<evidence type="ECO:0000313" key="10">
    <source>
        <dbReference type="EMBL" id="EHN12563.1"/>
    </source>
</evidence>
<dbReference type="Proteomes" id="UP000005143">
    <property type="component" value="Unassembled WGS sequence"/>
</dbReference>
<dbReference type="GO" id="GO:0022857">
    <property type="term" value="F:transmembrane transporter activity"/>
    <property type="evidence" value="ECO:0007669"/>
    <property type="project" value="TreeGrafter"/>
</dbReference>
<feature type="transmembrane region" description="Helical" evidence="7">
    <location>
        <begin position="340"/>
        <end position="366"/>
    </location>
</feature>
<dbReference type="Pfam" id="PF12704">
    <property type="entry name" value="MacB_PCD"/>
    <property type="match status" value="1"/>
</dbReference>
<dbReference type="Pfam" id="PF02687">
    <property type="entry name" value="FtsX"/>
    <property type="match status" value="1"/>
</dbReference>
<name>H0E1C4_9ACTN</name>
<organism evidence="10 11">
    <name type="scientific">Patulibacter medicamentivorans</name>
    <dbReference type="NCBI Taxonomy" id="1097667"/>
    <lineage>
        <taxon>Bacteria</taxon>
        <taxon>Bacillati</taxon>
        <taxon>Actinomycetota</taxon>
        <taxon>Thermoleophilia</taxon>
        <taxon>Solirubrobacterales</taxon>
        <taxon>Patulibacteraceae</taxon>
        <taxon>Patulibacter</taxon>
    </lineage>
</organism>
<dbReference type="GO" id="GO:0005886">
    <property type="term" value="C:plasma membrane"/>
    <property type="evidence" value="ECO:0007669"/>
    <property type="project" value="UniProtKB-SubCell"/>
</dbReference>
<gene>
    <name evidence="10" type="ORF">PAI11_05860</name>
</gene>
<evidence type="ECO:0000256" key="7">
    <source>
        <dbReference type="SAM" id="Phobius"/>
    </source>
</evidence>
<accession>H0E1C4</accession>
<reference evidence="10 11" key="1">
    <citation type="journal article" date="2013" name="Biodegradation">
        <title>Quantitative proteomic analysis of ibuprofen-degrading Patulibacter sp. strain I11.</title>
        <authorList>
            <person name="Almeida B."/>
            <person name="Kjeldal H."/>
            <person name="Lolas I."/>
            <person name="Knudsen A.D."/>
            <person name="Carvalho G."/>
            <person name="Nielsen K.L."/>
            <person name="Barreto Crespo M.T."/>
            <person name="Stensballe A."/>
            <person name="Nielsen J.L."/>
        </authorList>
    </citation>
    <scope>NUCLEOTIDE SEQUENCE [LARGE SCALE GENOMIC DNA]</scope>
    <source>
        <strain evidence="10 11">I11</strain>
    </source>
</reference>
<sequence>MSALADGLAAAQDRVLRPLSGLGTDLSLARPVGSASGEAPSIADRRRLREENEAARVALDDLGEPGDRFRRTAFVSSARLGFDDRDVQAAASAPDVREAAGSLTLDAIDVSGEVPASAGSGTPGAQTLRAAGLEGVDIASSTVTGVDTTHPALATVGPDQVTDGRWLARGAHREVVLDLAVARRRGLRVGSTCPIGTRHYEVVGLVSAPLGAERSDAYLPLSELQAIADRPGTVTEIRVRADRSDDVGALRTRLETDLPGTTATTAADLAANVDGSLADADDLVERLGTALVLLALAAAFVLTALITLGSVGKRTRELGTLRAIGWSRARLVRQLAGESLLQGVLGGLLGVATGLAVACAISRAGIVLRASVAPSEHPVGGGLAGLAGFGRGAVEPTSAAVTLTAPVDGGVLLVGLGLAVLAGLLAGAVGAARAARLRPADALRQID</sequence>
<evidence type="ECO:0000256" key="6">
    <source>
        <dbReference type="ARBA" id="ARBA00038076"/>
    </source>
</evidence>
<dbReference type="InterPro" id="IPR025857">
    <property type="entry name" value="MacB_PCD"/>
</dbReference>
<feature type="domain" description="ABC3 transporter permease C-terminal" evidence="8">
    <location>
        <begin position="291"/>
        <end position="437"/>
    </location>
</feature>
<evidence type="ECO:0000256" key="5">
    <source>
        <dbReference type="ARBA" id="ARBA00023136"/>
    </source>
</evidence>
<evidence type="ECO:0000259" key="9">
    <source>
        <dbReference type="Pfam" id="PF12704"/>
    </source>
</evidence>
<dbReference type="PANTHER" id="PTHR30572">
    <property type="entry name" value="MEMBRANE COMPONENT OF TRANSPORTER-RELATED"/>
    <property type="match status" value="1"/>
</dbReference>
<evidence type="ECO:0000256" key="2">
    <source>
        <dbReference type="ARBA" id="ARBA00022475"/>
    </source>
</evidence>
<protein>
    <submittedName>
        <fullName evidence="10">Integral membrane protein</fullName>
    </submittedName>
</protein>
<comment type="caution">
    <text evidence="10">The sequence shown here is derived from an EMBL/GenBank/DDBJ whole genome shotgun (WGS) entry which is preliminary data.</text>
</comment>
<dbReference type="PANTHER" id="PTHR30572:SF4">
    <property type="entry name" value="ABC TRANSPORTER PERMEASE YTRF"/>
    <property type="match status" value="1"/>
</dbReference>
<evidence type="ECO:0000259" key="8">
    <source>
        <dbReference type="Pfam" id="PF02687"/>
    </source>
</evidence>
<feature type="domain" description="MacB-like periplasmic core" evidence="9">
    <location>
        <begin position="82"/>
        <end position="255"/>
    </location>
</feature>
<dbReference type="InterPro" id="IPR050250">
    <property type="entry name" value="Macrolide_Exporter_MacB"/>
</dbReference>
<comment type="similarity">
    <text evidence="6">Belongs to the ABC-4 integral membrane protein family.</text>
</comment>
<keyword evidence="11" id="KW-1185">Reference proteome</keyword>
<evidence type="ECO:0000256" key="1">
    <source>
        <dbReference type="ARBA" id="ARBA00004651"/>
    </source>
</evidence>
<keyword evidence="4 7" id="KW-1133">Transmembrane helix</keyword>
<feature type="transmembrane region" description="Helical" evidence="7">
    <location>
        <begin position="287"/>
        <end position="308"/>
    </location>
</feature>
<comment type="subcellular location">
    <subcellularLocation>
        <location evidence="1">Cell membrane</location>
        <topology evidence="1">Multi-pass membrane protein</topology>
    </subcellularLocation>
</comment>
<keyword evidence="2" id="KW-1003">Cell membrane</keyword>
<evidence type="ECO:0000256" key="4">
    <source>
        <dbReference type="ARBA" id="ARBA00022989"/>
    </source>
</evidence>
<keyword evidence="3 7" id="KW-0812">Transmembrane</keyword>
<dbReference type="AlphaFoldDB" id="H0E1C4"/>
<proteinExistence type="inferred from homology"/>
<evidence type="ECO:0000256" key="3">
    <source>
        <dbReference type="ARBA" id="ARBA00022692"/>
    </source>
</evidence>
<keyword evidence="5 7" id="KW-0472">Membrane</keyword>
<evidence type="ECO:0000313" key="11">
    <source>
        <dbReference type="Proteomes" id="UP000005143"/>
    </source>
</evidence>